<sequence length="317" mass="36982">MDFGEKSRVMEVLNKAFAGSVVDKRVAAAAIREFQGILDELYKQPPRWELVTMRRSEVDNMREVIRYQDEKIRSITDKVNSLGLNGGDASPKFSLQTDKERQDTERRLSLASRFNAVYEVEWKASFSELATTMNWSDLECIYTLMRVIRNACDLCVQLAEDQMDKMLLSMEDSVLDPLNGTGGRLKQLFEQQNSEVYSDGMKVAEKYALEYRKERAEASVPAVIELFMETKLRAIIEPQYMRREFKKYLLKVIELVWLMTTLDPPVRLYWQSQTERINADFFEFYFRKGDFVNQTVWPAVFLHNTGRLLHKGQVLAM</sequence>
<name>A0A9D4E9B0_DREPO</name>
<evidence type="ECO:0000313" key="2">
    <source>
        <dbReference type="EMBL" id="KAH3774704.1"/>
    </source>
</evidence>
<dbReference type="Proteomes" id="UP000828390">
    <property type="component" value="Unassembled WGS sequence"/>
</dbReference>
<evidence type="ECO:0000313" key="3">
    <source>
        <dbReference type="Proteomes" id="UP000828390"/>
    </source>
</evidence>
<keyword evidence="3" id="KW-1185">Reference proteome</keyword>
<gene>
    <name evidence="2" type="ORF">DPMN_176092</name>
</gene>
<evidence type="ECO:0000259" key="1">
    <source>
        <dbReference type="Pfam" id="PF16026"/>
    </source>
</evidence>
<feature type="domain" description="Mitochondria-eating protein C-terminal" evidence="1">
    <location>
        <begin position="109"/>
        <end position="315"/>
    </location>
</feature>
<dbReference type="AlphaFoldDB" id="A0A9D4E9B0"/>
<accession>A0A9D4E9B0</accession>
<dbReference type="EMBL" id="JAIWYP010000009">
    <property type="protein sequence ID" value="KAH3774704.1"/>
    <property type="molecule type" value="Genomic_DNA"/>
</dbReference>
<dbReference type="Pfam" id="PF16026">
    <property type="entry name" value="MIEAP"/>
    <property type="match status" value="1"/>
</dbReference>
<comment type="caution">
    <text evidence="2">The sequence shown here is derived from an EMBL/GenBank/DDBJ whole genome shotgun (WGS) entry which is preliminary data.</text>
</comment>
<reference evidence="2" key="2">
    <citation type="submission" date="2020-11" db="EMBL/GenBank/DDBJ databases">
        <authorList>
            <person name="McCartney M.A."/>
            <person name="Auch B."/>
            <person name="Kono T."/>
            <person name="Mallez S."/>
            <person name="Becker A."/>
            <person name="Gohl D.M."/>
            <person name="Silverstein K.A.T."/>
            <person name="Koren S."/>
            <person name="Bechman K.B."/>
            <person name="Herman A."/>
            <person name="Abrahante J.E."/>
            <person name="Garbe J."/>
        </authorList>
    </citation>
    <scope>NUCLEOTIDE SEQUENCE</scope>
    <source>
        <strain evidence="2">Duluth1</strain>
        <tissue evidence="2">Whole animal</tissue>
    </source>
</reference>
<dbReference type="OrthoDB" id="6065890at2759"/>
<proteinExistence type="predicted"/>
<protein>
    <recommendedName>
        <fullName evidence="1">Mitochondria-eating protein C-terminal domain-containing protein</fullName>
    </recommendedName>
</protein>
<reference evidence="2" key="1">
    <citation type="journal article" date="2019" name="bioRxiv">
        <title>The Genome of the Zebra Mussel, Dreissena polymorpha: A Resource for Invasive Species Research.</title>
        <authorList>
            <person name="McCartney M.A."/>
            <person name="Auch B."/>
            <person name="Kono T."/>
            <person name="Mallez S."/>
            <person name="Zhang Y."/>
            <person name="Obille A."/>
            <person name="Becker A."/>
            <person name="Abrahante J.E."/>
            <person name="Garbe J."/>
            <person name="Badalamenti J.P."/>
            <person name="Herman A."/>
            <person name="Mangelson H."/>
            <person name="Liachko I."/>
            <person name="Sullivan S."/>
            <person name="Sone E.D."/>
            <person name="Koren S."/>
            <person name="Silverstein K.A.T."/>
            <person name="Beckman K.B."/>
            <person name="Gohl D.M."/>
        </authorList>
    </citation>
    <scope>NUCLEOTIDE SEQUENCE</scope>
    <source>
        <strain evidence="2">Duluth1</strain>
        <tissue evidence="2">Whole animal</tissue>
    </source>
</reference>
<dbReference type="InterPro" id="IPR031981">
    <property type="entry name" value="MIEAP_C"/>
</dbReference>
<organism evidence="2 3">
    <name type="scientific">Dreissena polymorpha</name>
    <name type="common">Zebra mussel</name>
    <name type="synonym">Mytilus polymorpha</name>
    <dbReference type="NCBI Taxonomy" id="45954"/>
    <lineage>
        <taxon>Eukaryota</taxon>
        <taxon>Metazoa</taxon>
        <taxon>Spiralia</taxon>
        <taxon>Lophotrochozoa</taxon>
        <taxon>Mollusca</taxon>
        <taxon>Bivalvia</taxon>
        <taxon>Autobranchia</taxon>
        <taxon>Heteroconchia</taxon>
        <taxon>Euheterodonta</taxon>
        <taxon>Imparidentia</taxon>
        <taxon>Neoheterodontei</taxon>
        <taxon>Myida</taxon>
        <taxon>Dreissenoidea</taxon>
        <taxon>Dreissenidae</taxon>
        <taxon>Dreissena</taxon>
    </lineage>
</organism>